<protein>
    <submittedName>
        <fullName evidence="1">Uncharacterized protein</fullName>
    </submittedName>
</protein>
<reference evidence="1 2" key="1">
    <citation type="journal article" date="2017" name="Nature">
        <title>The Apostasia genome and the evolution of orchids.</title>
        <authorList>
            <person name="Zhang G.Q."/>
            <person name="Liu K.W."/>
            <person name="Li Z."/>
            <person name="Lohaus R."/>
            <person name="Hsiao Y.Y."/>
            <person name="Niu S.C."/>
            <person name="Wang J.Y."/>
            <person name="Lin Y.C."/>
            <person name="Xu Q."/>
            <person name="Chen L.J."/>
            <person name="Yoshida K."/>
            <person name="Fujiwara S."/>
            <person name="Wang Z.W."/>
            <person name="Zhang Y.Q."/>
            <person name="Mitsuda N."/>
            <person name="Wang M."/>
            <person name="Liu G.H."/>
            <person name="Pecoraro L."/>
            <person name="Huang H.X."/>
            <person name="Xiao X.J."/>
            <person name="Lin M."/>
            <person name="Wu X.Y."/>
            <person name="Wu W.L."/>
            <person name="Chen Y.Y."/>
            <person name="Chang S.B."/>
            <person name="Sakamoto S."/>
            <person name="Ohme-Takagi M."/>
            <person name="Yagi M."/>
            <person name="Zeng S.J."/>
            <person name="Shen C.Y."/>
            <person name="Yeh C.M."/>
            <person name="Luo Y.B."/>
            <person name="Tsai W.C."/>
            <person name="Van de Peer Y."/>
            <person name="Liu Z.J."/>
        </authorList>
    </citation>
    <scope>NUCLEOTIDE SEQUENCE [LARGE SCALE GENOMIC DNA]</scope>
    <source>
        <strain evidence="2">cv. Shenzhen</strain>
        <tissue evidence="1">Stem</tissue>
    </source>
</reference>
<dbReference type="OrthoDB" id="753785at2759"/>
<accession>A0A2I0BCB1</accession>
<dbReference type="AlphaFoldDB" id="A0A2I0BCB1"/>
<dbReference type="EMBL" id="KZ451895">
    <property type="protein sequence ID" value="PKA65426.1"/>
    <property type="molecule type" value="Genomic_DNA"/>
</dbReference>
<proteinExistence type="predicted"/>
<gene>
    <name evidence="1" type="ORF">AXF42_Ash005760</name>
</gene>
<dbReference type="Proteomes" id="UP000236161">
    <property type="component" value="Unassembled WGS sequence"/>
</dbReference>
<sequence>MLSHKLYSVSCSVILRLAEEIRETLVRVPYRLPEGSSVSIKSLLESLLPLHVGAKPINREIKDFCLCCAALASAERSESPSVYWIPKALSLLARSAMREISAAGSFIAEHEMIAELMYEVLPELKEVVKETCVDPDNEEFLAASARAPVANAIVAAHQFRWLVAQVTYPHLGIMCSLVVPCALTALDHWSPEVKEQGMLAIIHLGNNVTAAELGWYEEAILDVCCHNIAATDELWSRVVEV</sequence>
<organism evidence="1 2">
    <name type="scientific">Apostasia shenzhenica</name>
    <dbReference type="NCBI Taxonomy" id="1088818"/>
    <lineage>
        <taxon>Eukaryota</taxon>
        <taxon>Viridiplantae</taxon>
        <taxon>Streptophyta</taxon>
        <taxon>Embryophyta</taxon>
        <taxon>Tracheophyta</taxon>
        <taxon>Spermatophyta</taxon>
        <taxon>Magnoliopsida</taxon>
        <taxon>Liliopsida</taxon>
        <taxon>Asparagales</taxon>
        <taxon>Orchidaceae</taxon>
        <taxon>Apostasioideae</taxon>
        <taxon>Apostasia</taxon>
    </lineage>
</organism>
<dbReference type="PANTHER" id="PTHR14873">
    <property type="entry name" value="OS06G0694100 PROTEIN"/>
    <property type="match status" value="1"/>
</dbReference>
<keyword evidence="2" id="KW-1185">Reference proteome</keyword>
<evidence type="ECO:0000313" key="2">
    <source>
        <dbReference type="Proteomes" id="UP000236161"/>
    </source>
</evidence>
<name>A0A2I0BCB1_9ASPA</name>
<dbReference type="PANTHER" id="PTHR14873:SF1">
    <property type="entry name" value="OS06G0694100 PROTEIN"/>
    <property type="match status" value="1"/>
</dbReference>
<evidence type="ECO:0000313" key="1">
    <source>
        <dbReference type="EMBL" id="PKA65426.1"/>
    </source>
</evidence>
<dbReference type="STRING" id="1088818.A0A2I0BCB1"/>